<dbReference type="InterPro" id="IPR036157">
    <property type="entry name" value="dUTPase-like_sf"/>
</dbReference>
<dbReference type="Proteomes" id="UP000823616">
    <property type="component" value="Unassembled WGS sequence"/>
</dbReference>
<evidence type="ECO:0000256" key="4">
    <source>
        <dbReference type="ARBA" id="ARBA00047686"/>
    </source>
</evidence>
<evidence type="ECO:0000256" key="1">
    <source>
        <dbReference type="ARBA" id="ARBA00006581"/>
    </source>
</evidence>
<keyword evidence="3 5" id="KW-0546">Nucleotide metabolism</keyword>
<dbReference type="InterPro" id="IPR029054">
    <property type="entry name" value="dUTPase-like"/>
</dbReference>
<dbReference type="CDD" id="cd07557">
    <property type="entry name" value="trimeric_dUTPase"/>
    <property type="match status" value="1"/>
</dbReference>
<comment type="pathway">
    <text evidence="5">Pyrimidine metabolism; dUMP biosynthesis; dUMP from dCTP (dUTP route): step 2/2.</text>
</comment>
<dbReference type="AlphaFoldDB" id="A0A9D9EQZ6"/>
<dbReference type="EC" id="3.6.1.23" evidence="5"/>
<accession>A0A9D9EQZ6</accession>
<dbReference type="SUPFAM" id="SSF51283">
    <property type="entry name" value="dUTPase-like"/>
    <property type="match status" value="1"/>
</dbReference>
<dbReference type="GO" id="GO:0000287">
    <property type="term" value="F:magnesium ion binding"/>
    <property type="evidence" value="ECO:0007669"/>
    <property type="project" value="UniProtKB-UniRule"/>
</dbReference>
<evidence type="ECO:0000259" key="6">
    <source>
        <dbReference type="Pfam" id="PF00692"/>
    </source>
</evidence>
<sequence length="154" mass="16385">MCVPRSVPAPEVRIGYTADPDVAPPSYQSDGAAGADVRARLAEPVTLAPGERRLIATGIRLEIPPGYEMQLRPRSGLALRHGITVLNTPGTIDSDYRGEVQVLLLNAGTEPFTVQNGDRIGQLVIQQVFRGVFEKKDALSVTERGSGGYGSTGV</sequence>
<dbReference type="GO" id="GO:0046081">
    <property type="term" value="P:dUTP catabolic process"/>
    <property type="evidence" value="ECO:0007669"/>
    <property type="project" value="InterPro"/>
</dbReference>
<protein>
    <recommendedName>
        <fullName evidence="5">Deoxyuridine 5'-triphosphate nucleotidohydrolase</fullName>
        <shortName evidence="5">dUTPase</shortName>
        <ecNumber evidence="5">3.6.1.23</ecNumber>
    </recommendedName>
    <alternativeName>
        <fullName evidence="5">dUTP pyrophosphatase</fullName>
    </alternativeName>
</protein>
<dbReference type="GO" id="GO:0006226">
    <property type="term" value="P:dUMP biosynthetic process"/>
    <property type="evidence" value="ECO:0007669"/>
    <property type="project" value="UniProtKB-UniRule"/>
</dbReference>
<feature type="domain" description="dUTPase-like" evidence="6">
    <location>
        <begin position="25"/>
        <end position="153"/>
    </location>
</feature>
<reference evidence="7" key="2">
    <citation type="journal article" date="2021" name="PeerJ">
        <title>Extensive microbial diversity within the chicken gut microbiome revealed by metagenomics and culture.</title>
        <authorList>
            <person name="Gilroy R."/>
            <person name="Ravi A."/>
            <person name="Getino M."/>
            <person name="Pursley I."/>
            <person name="Horton D.L."/>
            <person name="Alikhan N.F."/>
            <person name="Baker D."/>
            <person name="Gharbi K."/>
            <person name="Hall N."/>
            <person name="Watson M."/>
            <person name="Adriaenssens E.M."/>
            <person name="Foster-Nyarko E."/>
            <person name="Jarju S."/>
            <person name="Secka A."/>
            <person name="Antonio M."/>
            <person name="Oren A."/>
            <person name="Chaudhuri R.R."/>
            <person name="La Ragione R."/>
            <person name="Hildebrand F."/>
            <person name="Pallen M.J."/>
        </authorList>
    </citation>
    <scope>NUCLEOTIDE SEQUENCE</scope>
    <source>
        <strain evidence="7">B3-4054</strain>
    </source>
</reference>
<reference evidence="7" key="1">
    <citation type="submission" date="2020-10" db="EMBL/GenBank/DDBJ databases">
        <authorList>
            <person name="Gilroy R."/>
        </authorList>
    </citation>
    <scope>NUCLEOTIDE SEQUENCE</scope>
    <source>
        <strain evidence="7">B3-4054</strain>
    </source>
</reference>
<keyword evidence="5" id="KW-0460">Magnesium</keyword>
<keyword evidence="5" id="KW-0479">Metal-binding</keyword>
<evidence type="ECO:0000256" key="2">
    <source>
        <dbReference type="ARBA" id="ARBA00022801"/>
    </source>
</evidence>
<dbReference type="InterPro" id="IPR033704">
    <property type="entry name" value="dUTPase_trimeric"/>
</dbReference>
<dbReference type="PANTHER" id="PTHR11241:SF0">
    <property type="entry name" value="DEOXYURIDINE 5'-TRIPHOSPHATE NUCLEOTIDOHYDROLASE"/>
    <property type="match status" value="1"/>
</dbReference>
<proteinExistence type="inferred from homology"/>
<evidence type="ECO:0000313" key="8">
    <source>
        <dbReference type="Proteomes" id="UP000823616"/>
    </source>
</evidence>
<dbReference type="GO" id="GO:0004170">
    <property type="term" value="F:dUTP diphosphatase activity"/>
    <property type="evidence" value="ECO:0007669"/>
    <property type="project" value="UniProtKB-UniRule"/>
</dbReference>
<dbReference type="EMBL" id="JADIMS010000158">
    <property type="protein sequence ID" value="MBO8451151.1"/>
    <property type="molecule type" value="Genomic_DNA"/>
</dbReference>
<comment type="caution">
    <text evidence="5">Lacks conserved residue(s) required for the propagation of feature annotation.</text>
</comment>
<comment type="function">
    <text evidence="5">This enzyme is involved in nucleotide metabolism: it produces dUMP, the immediate precursor of thymidine nucleotides and it decreases the intracellular concentration of dUTP so that uracil cannot be incorporated into DNA.</text>
</comment>
<dbReference type="PANTHER" id="PTHR11241">
    <property type="entry name" value="DEOXYURIDINE 5'-TRIPHOSPHATE NUCLEOTIDOHYDROLASE"/>
    <property type="match status" value="1"/>
</dbReference>
<gene>
    <name evidence="5 7" type="primary">dut</name>
    <name evidence="7" type="ORF">IAA96_08615</name>
</gene>
<organism evidence="7 8">
    <name type="scientific">Candidatus Avitreponema avistercoris</name>
    <dbReference type="NCBI Taxonomy" id="2840705"/>
    <lineage>
        <taxon>Bacteria</taxon>
        <taxon>Pseudomonadati</taxon>
        <taxon>Spirochaetota</taxon>
        <taxon>Spirochaetia</taxon>
        <taxon>Spirochaetales</taxon>
        <taxon>Candidatus Avitreponema</taxon>
    </lineage>
</organism>
<comment type="cofactor">
    <cofactor evidence="5">
        <name>Mg(2+)</name>
        <dbReference type="ChEBI" id="CHEBI:18420"/>
    </cofactor>
</comment>
<keyword evidence="2 5" id="KW-0378">Hydrolase</keyword>
<dbReference type="NCBIfam" id="TIGR00576">
    <property type="entry name" value="dut"/>
    <property type="match status" value="1"/>
</dbReference>
<evidence type="ECO:0000313" key="7">
    <source>
        <dbReference type="EMBL" id="MBO8451151.1"/>
    </source>
</evidence>
<dbReference type="NCBIfam" id="NF001862">
    <property type="entry name" value="PRK00601.1"/>
    <property type="match status" value="1"/>
</dbReference>
<dbReference type="InterPro" id="IPR008181">
    <property type="entry name" value="dUTPase"/>
</dbReference>
<dbReference type="HAMAP" id="MF_00116">
    <property type="entry name" value="dUTPase_bact"/>
    <property type="match status" value="1"/>
</dbReference>
<name>A0A9D9EQZ6_9SPIR</name>
<feature type="binding site" evidence="5">
    <location>
        <position position="87"/>
    </location>
    <ligand>
        <name>substrate</name>
    </ligand>
</feature>
<comment type="caution">
    <text evidence="7">The sequence shown here is derived from an EMBL/GenBank/DDBJ whole genome shotgun (WGS) entry which is preliminary data.</text>
</comment>
<evidence type="ECO:0000256" key="3">
    <source>
        <dbReference type="ARBA" id="ARBA00023080"/>
    </source>
</evidence>
<comment type="catalytic activity">
    <reaction evidence="4 5">
        <text>dUTP + H2O = dUMP + diphosphate + H(+)</text>
        <dbReference type="Rhea" id="RHEA:10248"/>
        <dbReference type="ChEBI" id="CHEBI:15377"/>
        <dbReference type="ChEBI" id="CHEBI:15378"/>
        <dbReference type="ChEBI" id="CHEBI:33019"/>
        <dbReference type="ChEBI" id="CHEBI:61555"/>
        <dbReference type="ChEBI" id="CHEBI:246422"/>
        <dbReference type="EC" id="3.6.1.23"/>
    </reaction>
</comment>
<evidence type="ECO:0000256" key="5">
    <source>
        <dbReference type="HAMAP-Rule" id="MF_00116"/>
    </source>
</evidence>
<dbReference type="Gene3D" id="2.70.40.10">
    <property type="match status" value="1"/>
</dbReference>
<comment type="similarity">
    <text evidence="1 5">Belongs to the dUTPase family.</text>
</comment>
<feature type="binding site" evidence="5">
    <location>
        <begin position="91"/>
        <end position="93"/>
    </location>
    <ligand>
        <name>substrate</name>
    </ligand>
</feature>
<feature type="binding site" evidence="5">
    <location>
        <begin position="74"/>
        <end position="76"/>
    </location>
    <ligand>
        <name>substrate</name>
    </ligand>
</feature>
<dbReference type="Pfam" id="PF00692">
    <property type="entry name" value="dUTPase"/>
    <property type="match status" value="1"/>
</dbReference>